<protein>
    <submittedName>
        <fullName evidence="1">Uncharacterized protein</fullName>
    </submittedName>
</protein>
<keyword evidence="2" id="KW-1185">Reference proteome</keyword>
<reference evidence="1" key="2">
    <citation type="journal article" date="2022" name="Microbiol. Resour. Announc.">
        <title>Whole-Genome Sequence of Entomortierella parvispora E1425, a Mucoromycotan Fungus Associated with Burkholderiaceae-Related Endosymbiotic Bacteria.</title>
        <authorList>
            <person name="Herlambang A."/>
            <person name="Guo Y."/>
            <person name="Takashima Y."/>
            <person name="Narisawa K."/>
            <person name="Ohta H."/>
            <person name="Nishizawa T."/>
        </authorList>
    </citation>
    <scope>NUCLEOTIDE SEQUENCE</scope>
    <source>
        <strain evidence="1">E1425</strain>
    </source>
</reference>
<dbReference type="EMBL" id="BQFW01000016">
    <property type="protein sequence ID" value="GJJ79215.1"/>
    <property type="molecule type" value="Genomic_DNA"/>
</dbReference>
<name>A0A9P3HLZ7_9FUNG</name>
<dbReference type="OrthoDB" id="2423606at2759"/>
<reference evidence="1" key="1">
    <citation type="submission" date="2021-11" db="EMBL/GenBank/DDBJ databases">
        <authorList>
            <person name="Herlambang A."/>
            <person name="Guo Y."/>
            <person name="Takashima Y."/>
            <person name="Nishizawa T."/>
        </authorList>
    </citation>
    <scope>NUCLEOTIDE SEQUENCE</scope>
    <source>
        <strain evidence="1">E1425</strain>
    </source>
</reference>
<organism evidence="1 2">
    <name type="scientific">Entomortierella parvispora</name>
    <dbReference type="NCBI Taxonomy" id="205924"/>
    <lineage>
        <taxon>Eukaryota</taxon>
        <taxon>Fungi</taxon>
        <taxon>Fungi incertae sedis</taxon>
        <taxon>Mucoromycota</taxon>
        <taxon>Mortierellomycotina</taxon>
        <taxon>Mortierellomycetes</taxon>
        <taxon>Mortierellales</taxon>
        <taxon>Mortierellaceae</taxon>
        <taxon>Entomortierella</taxon>
    </lineage>
</organism>
<proteinExistence type="predicted"/>
<evidence type="ECO:0000313" key="2">
    <source>
        <dbReference type="Proteomes" id="UP000827284"/>
    </source>
</evidence>
<sequence>MSLRFSRPRKQLASLSSDQLLIPLILAIPEIFRALARPSHPFSFPRNASKQRLKTYSEAWTITTRPKVRNLKTYGNSTIGAVLGHVQFNIRRHLLLRDLEVVIALDEAKVAANLILQKKLISPSALKNRNTLFDDSNQIRSECLCGVLTPLSATLCNFQATLVVLGTAFSLQNADHVYSAVVMQTNDSKITNFPRLDKNEVSGMLSDQVDMEGCVIPEAKRRRLSGRARFVVDAVNRLTMPSSPGDKKEAVLDAAIDKSIEHILEGLRRGVRSILANDKFGNMVQLLCRVVLAYHVHGGKISFAGKDQADFVDKSLCKL</sequence>
<accession>A0A9P3HLZ7</accession>
<evidence type="ECO:0000313" key="1">
    <source>
        <dbReference type="EMBL" id="GJJ79215.1"/>
    </source>
</evidence>
<comment type="caution">
    <text evidence="1">The sequence shown here is derived from an EMBL/GenBank/DDBJ whole genome shotgun (WGS) entry which is preliminary data.</text>
</comment>
<dbReference type="AlphaFoldDB" id="A0A9P3HLZ7"/>
<gene>
    <name evidence="1" type="ORF">EMPS_11575</name>
</gene>
<dbReference type="Proteomes" id="UP000827284">
    <property type="component" value="Unassembled WGS sequence"/>
</dbReference>